<evidence type="ECO:0000313" key="2">
    <source>
        <dbReference type="EMBL" id="TWH82236.1"/>
    </source>
</evidence>
<dbReference type="Proteomes" id="UP000318667">
    <property type="component" value="Unassembled WGS sequence"/>
</dbReference>
<reference evidence="2 3" key="1">
    <citation type="journal article" date="2015" name="Stand. Genomic Sci.">
        <title>Genomic Encyclopedia of Bacterial and Archaeal Type Strains, Phase III: the genomes of soil and plant-associated and newly described type strains.</title>
        <authorList>
            <person name="Whitman W.B."/>
            <person name="Woyke T."/>
            <person name="Klenk H.P."/>
            <person name="Zhou Y."/>
            <person name="Lilburn T.G."/>
            <person name="Beck B.J."/>
            <person name="De Vos P."/>
            <person name="Vandamme P."/>
            <person name="Eisen J.A."/>
            <person name="Garrity G."/>
            <person name="Hugenholtz P."/>
            <person name="Kyrpides N.C."/>
        </authorList>
    </citation>
    <scope>NUCLEOTIDE SEQUENCE [LARGE SCALE GENOMIC DNA]</scope>
    <source>
        <strain evidence="2 3">CGMCC 1.10115</strain>
    </source>
</reference>
<feature type="transmembrane region" description="Helical" evidence="1">
    <location>
        <begin position="20"/>
        <end position="44"/>
    </location>
</feature>
<name>A0A562JGB2_9BACI</name>
<organism evidence="2 3">
    <name type="scientific">Cytobacillus oceanisediminis</name>
    <dbReference type="NCBI Taxonomy" id="665099"/>
    <lineage>
        <taxon>Bacteria</taxon>
        <taxon>Bacillati</taxon>
        <taxon>Bacillota</taxon>
        <taxon>Bacilli</taxon>
        <taxon>Bacillales</taxon>
        <taxon>Bacillaceae</taxon>
        <taxon>Cytobacillus</taxon>
    </lineage>
</organism>
<sequence length="123" mass="14327">MVFFRFIVSFFKDYRATFNFYITFIIYRSTFLFYARLPGLIGFFPTQRKKPSLSETALLLYNQLMTRWPAAFISRFMMAWPTPSFGNISLKIISASVLLKCLKALYSELATVSRNSRCPQANT</sequence>
<proteinExistence type="predicted"/>
<keyword evidence="1" id="KW-0812">Transmembrane</keyword>
<evidence type="ECO:0000313" key="3">
    <source>
        <dbReference type="Proteomes" id="UP000318667"/>
    </source>
</evidence>
<evidence type="ECO:0000256" key="1">
    <source>
        <dbReference type="SAM" id="Phobius"/>
    </source>
</evidence>
<keyword evidence="1" id="KW-1133">Transmembrane helix</keyword>
<dbReference type="EMBL" id="VLKI01000015">
    <property type="protein sequence ID" value="TWH82236.1"/>
    <property type="molecule type" value="Genomic_DNA"/>
</dbReference>
<gene>
    <name evidence="2" type="ORF">IQ19_04087</name>
</gene>
<keyword evidence="1" id="KW-0472">Membrane</keyword>
<dbReference type="AlphaFoldDB" id="A0A562JGB2"/>
<keyword evidence="3" id="KW-1185">Reference proteome</keyword>
<protein>
    <submittedName>
        <fullName evidence="2">Uncharacterized protein</fullName>
    </submittedName>
</protein>
<accession>A0A562JGB2</accession>
<comment type="caution">
    <text evidence="2">The sequence shown here is derived from an EMBL/GenBank/DDBJ whole genome shotgun (WGS) entry which is preliminary data.</text>
</comment>